<gene>
    <name evidence="2" type="ORF">GCM10022222_22810</name>
</gene>
<reference evidence="3" key="1">
    <citation type="journal article" date="2019" name="Int. J. Syst. Evol. Microbiol.">
        <title>The Global Catalogue of Microorganisms (GCM) 10K type strain sequencing project: providing services to taxonomists for standard genome sequencing and annotation.</title>
        <authorList>
            <consortium name="The Broad Institute Genomics Platform"/>
            <consortium name="The Broad Institute Genome Sequencing Center for Infectious Disease"/>
            <person name="Wu L."/>
            <person name="Ma J."/>
        </authorList>
    </citation>
    <scope>NUCLEOTIDE SEQUENCE [LARGE SCALE GENOMIC DNA]</scope>
    <source>
        <strain evidence="3">JCM 16898</strain>
    </source>
</reference>
<sequence>MVVVEHGVEHPQWRHQQRRDKQSLVKLDTVPGRCPQPDHGERAGQARHAHRVACADGCRYR</sequence>
<feature type="region of interest" description="Disordered" evidence="1">
    <location>
        <begin position="1"/>
        <end position="24"/>
    </location>
</feature>
<organism evidence="2 3">
    <name type="scientific">Amycolatopsis ultiminotia</name>
    <dbReference type="NCBI Taxonomy" id="543629"/>
    <lineage>
        <taxon>Bacteria</taxon>
        <taxon>Bacillati</taxon>
        <taxon>Actinomycetota</taxon>
        <taxon>Actinomycetes</taxon>
        <taxon>Pseudonocardiales</taxon>
        <taxon>Pseudonocardiaceae</taxon>
        <taxon>Amycolatopsis</taxon>
    </lineage>
</organism>
<comment type="caution">
    <text evidence="2">The sequence shown here is derived from an EMBL/GenBank/DDBJ whole genome shotgun (WGS) entry which is preliminary data.</text>
</comment>
<proteinExistence type="predicted"/>
<keyword evidence="3" id="KW-1185">Reference proteome</keyword>
<evidence type="ECO:0000313" key="2">
    <source>
        <dbReference type="EMBL" id="GAA3538657.1"/>
    </source>
</evidence>
<evidence type="ECO:0000313" key="3">
    <source>
        <dbReference type="Proteomes" id="UP001500689"/>
    </source>
</evidence>
<feature type="compositionally biased region" description="Basic and acidic residues" evidence="1">
    <location>
        <begin position="1"/>
        <end position="12"/>
    </location>
</feature>
<dbReference type="Proteomes" id="UP001500689">
    <property type="component" value="Unassembled WGS sequence"/>
</dbReference>
<dbReference type="EMBL" id="BAAAZN010000004">
    <property type="protein sequence ID" value="GAA3538657.1"/>
    <property type="molecule type" value="Genomic_DNA"/>
</dbReference>
<accession>A0ABP6VPS7</accession>
<name>A0ABP6VPS7_9PSEU</name>
<protein>
    <submittedName>
        <fullName evidence="2">Uncharacterized protein</fullName>
    </submittedName>
</protein>
<evidence type="ECO:0000256" key="1">
    <source>
        <dbReference type="SAM" id="MobiDB-lite"/>
    </source>
</evidence>